<dbReference type="Gene3D" id="1.10.10.10">
    <property type="entry name" value="Winged helix-like DNA-binding domain superfamily/Winged helix DNA-binding domain"/>
    <property type="match status" value="1"/>
</dbReference>
<dbReference type="PANTHER" id="PTHR30579:SF7">
    <property type="entry name" value="HTH-TYPE TRANSCRIPTIONAL REGULATOR LRHA-RELATED"/>
    <property type="match status" value="1"/>
</dbReference>
<dbReference type="SUPFAM" id="SSF46785">
    <property type="entry name" value="Winged helix' DNA-binding domain"/>
    <property type="match status" value="1"/>
</dbReference>
<keyword evidence="2" id="KW-0805">Transcription regulation</keyword>
<evidence type="ECO:0000256" key="2">
    <source>
        <dbReference type="ARBA" id="ARBA00023015"/>
    </source>
</evidence>
<evidence type="ECO:0000256" key="3">
    <source>
        <dbReference type="ARBA" id="ARBA00023125"/>
    </source>
</evidence>
<keyword evidence="7" id="KW-1185">Reference proteome</keyword>
<keyword evidence="3" id="KW-0238">DNA-binding</keyword>
<evidence type="ECO:0000313" key="6">
    <source>
        <dbReference type="EMBL" id="WFE92059.1"/>
    </source>
</evidence>
<dbReference type="EMBL" id="CP120863">
    <property type="protein sequence ID" value="WFE92059.1"/>
    <property type="molecule type" value="Genomic_DNA"/>
</dbReference>
<dbReference type="InterPro" id="IPR050176">
    <property type="entry name" value="LTTR"/>
</dbReference>
<proteinExistence type="inferred from homology"/>
<dbReference type="SUPFAM" id="SSF53850">
    <property type="entry name" value="Periplasmic binding protein-like II"/>
    <property type="match status" value="1"/>
</dbReference>
<protein>
    <submittedName>
        <fullName evidence="6">LysR family transcriptional regulator</fullName>
    </submittedName>
</protein>
<dbReference type="InterPro" id="IPR000847">
    <property type="entry name" value="LysR_HTH_N"/>
</dbReference>
<dbReference type="PROSITE" id="PS50931">
    <property type="entry name" value="HTH_LYSR"/>
    <property type="match status" value="1"/>
</dbReference>
<dbReference type="Pfam" id="PF03466">
    <property type="entry name" value="LysR_substrate"/>
    <property type="match status" value="1"/>
</dbReference>
<accession>A0ABY8FBC1</accession>
<dbReference type="InterPro" id="IPR036388">
    <property type="entry name" value="WH-like_DNA-bd_sf"/>
</dbReference>
<sequence>MSLDLRHIESFVAVADTRSFSSAAERTGTVQSAVSAHIRLLEQRLSRKLVERGRGKPVSLTNDGNAFLIKARRLLVLADEAMEGSSISGTASPIRLGTTMTFALSALPPALARFATAAPDNPVTVTTARSHDLRDLLDNGSIDIALVLDQGPHTGRIETVPVSLVWTAVPSFAYDSSRPLPLAFLNDARDLRRHALTALDTEPERQTELQFHADPVGLRAVLLAGLAATILPRPALSEKLIDIGPRFKLPQLGAVPVSIYVAAKQEREAVRTLVEELHRQIDRNPR</sequence>
<dbReference type="Pfam" id="PF00126">
    <property type="entry name" value="HTH_1"/>
    <property type="match status" value="1"/>
</dbReference>
<dbReference type="InterPro" id="IPR036390">
    <property type="entry name" value="WH_DNA-bd_sf"/>
</dbReference>
<feature type="domain" description="HTH lysR-type" evidence="5">
    <location>
        <begin position="3"/>
        <end position="61"/>
    </location>
</feature>
<organism evidence="6 7">
    <name type="scientific">Roseibium porphyridii</name>
    <dbReference type="NCBI Taxonomy" id="2866279"/>
    <lineage>
        <taxon>Bacteria</taxon>
        <taxon>Pseudomonadati</taxon>
        <taxon>Pseudomonadota</taxon>
        <taxon>Alphaproteobacteria</taxon>
        <taxon>Hyphomicrobiales</taxon>
        <taxon>Stappiaceae</taxon>
        <taxon>Roseibium</taxon>
    </lineage>
</organism>
<keyword evidence="4" id="KW-0804">Transcription</keyword>
<dbReference type="PANTHER" id="PTHR30579">
    <property type="entry name" value="TRANSCRIPTIONAL REGULATOR"/>
    <property type="match status" value="1"/>
</dbReference>
<evidence type="ECO:0000256" key="4">
    <source>
        <dbReference type="ARBA" id="ARBA00023163"/>
    </source>
</evidence>
<evidence type="ECO:0000256" key="1">
    <source>
        <dbReference type="ARBA" id="ARBA00009437"/>
    </source>
</evidence>
<dbReference type="InterPro" id="IPR005119">
    <property type="entry name" value="LysR_subst-bd"/>
</dbReference>
<dbReference type="Proteomes" id="UP001209803">
    <property type="component" value="Chromosome"/>
</dbReference>
<reference evidence="6 7" key="1">
    <citation type="submission" date="2023-03" db="EMBL/GenBank/DDBJ databases">
        <title>Roseibium porphyridii sp. nov. and Roseibium rhodosorbium sp. nov. isolated from marine algae, Porphyridium cruentum and Rhodosorus marinus, respectively.</title>
        <authorList>
            <person name="Lee M.W."/>
            <person name="Choi B.J."/>
            <person name="Lee J.K."/>
            <person name="Choi D.G."/>
            <person name="Baek J.H."/>
            <person name="Bayburt H."/>
            <person name="Kim J.M."/>
            <person name="Han D.M."/>
            <person name="Kim K.H."/>
            <person name="Jeon C.O."/>
        </authorList>
    </citation>
    <scope>NUCLEOTIDE SEQUENCE [LARGE SCALE GENOMIC DNA]</scope>
    <source>
        <strain evidence="6 7">KMA01</strain>
    </source>
</reference>
<evidence type="ECO:0000259" key="5">
    <source>
        <dbReference type="PROSITE" id="PS50931"/>
    </source>
</evidence>
<name>A0ABY8FBC1_9HYPH</name>
<dbReference type="Gene3D" id="3.40.190.10">
    <property type="entry name" value="Periplasmic binding protein-like II"/>
    <property type="match status" value="2"/>
</dbReference>
<comment type="similarity">
    <text evidence="1">Belongs to the LysR transcriptional regulatory family.</text>
</comment>
<evidence type="ECO:0000313" key="7">
    <source>
        <dbReference type="Proteomes" id="UP001209803"/>
    </source>
</evidence>
<dbReference type="RefSeq" id="WP_265684572.1">
    <property type="nucleotide sequence ID" value="NZ_CP120863.1"/>
</dbReference>
<gene>
    <name evidence="6" type="ORF">K1718_12035</name>
</gene>